<dbReference type="EMBL" id="JACRWH010000012">
    <property type="protein sequence ID" value="MBC6012034.1"/>
    <property type="molecule type" value="Genomic_DNA"/>
</dbReference>
<accession>A0ABR7KH47</accession>
<dbReference type="InterPro" id="IPR036078">
    <property type="entry name" value="Spo11/TopoVI_A_sf"/>
</dbReference>
<evidence type="ECO:0000313" key="3">
    <source>
        <dbReference type="EMBL" id="MBC6012034.1"/>
    </source>
</evidence>
<organism evidence="3 4">
    <name type="scientific">Holdemanella hominis</name>
    <dbReference type="NCBI Taxonomy" id="2764327"/>
    <lineage>
        <taxon>Bacteria</taxon>
        <taxon>Bacillati</taxon>
        <taxon>Bacillota</taxon>
        <taxon>Erysipelotrichia</taxon>
        <taxon>Erysipelotrichales</taxon>
        <taxon>Erysipelotrichaceae</taxon>
        <taxon>Holdemanella</taxon>
    </lineage>
</organism>
<comment type="caution">
    <text evidence="3">The sequence shown here is derived from an EMBL/GenBank/DDBJ whole genome shotgun (WGS) entry which is preliminary data.</text>
</comment>
<protein>
    <submittedName>
        <fullName evidence="3">DUF2399 domain-containing protein</fullName>
    </submittedName>
</protein>
<dbReference type="Proteomes" id="UP000649075">
    <property type="component" value="Unassembled WGS sequence"/>
</dbReference>
<feature type="domain" description="DUF2399" evidence="1">
    <location>
        <begin position="282"/>
        <end position="416"/>
    </location>
</feature>
<evidence type="ECO:0000259" key="2">
    <source>
        <dbReference type="Pfam" id="PF11796"/>
    </source>
</evidence>
<evidence type="ECO:0000313" key="4">
    <source>
        <dbReference type="Proteomes" id="UP000649075"/>
    </source>
</evidence>
<dbReference type="Pfam" id="PF09664">
    <property type="entry name" value="DUF2399"/>
    <property type="match status" value="1"/>
</dbReference>
<evidence type="ECO:0000259" key="1">
    <source>
        <dbReference type="Pfam" id="PF09664"/>
    </source>
</evidence>
<keyword evidence="4" id="KW-1185">Reference proteome</keyword>
<reference evidence="3 4" key="1">
    <citation type="submission" date="2020-08" db="EMBL/GenBank/DDBJ databases">
        <authorList>
            <person name="Liu C."/>
            <person name="Sun Q."/>
        </authorList>
    </citation>
    <scope>NUCLEOTIDE SEQUENCE [LARGE SCALE GENOMIC DNA]</scope>
    <source>
        <strain evidence="3 4">L34</strain>
    </source>
</reference>
<dbReference type="RefSeq" id="WP_186998845.1">
    <property type="nucleotide sequence ID" value="NZ_JACRWH010000012.1"/>
</dbReference>
<dbReference type="CDD" id="cd00188">
    <property type="entry name" value="TOPRIM"/>
    <property type="match status" value="1"/>
</dbReference>
<dbReference type="SUPFAM" id="SSF56726">
    <property type="entry name" value="DNA topoisomerase IV, alpha subunit"/>
    <property type="match status" value="1"/>
</dbReference>
<sequence>MMNEEFCQYLYDNEFSEFMHLWKKQYEKYGTCKGSINLVLDETNRVCISGLLGKDYYGVDCAHITFQQLQKAISNTKYENCDFNEVLKMYFNHDILTNKNRQEQEQMRIQNIFKHLLEQEGKSQQWIHHIYTDHDSVYVRIVQASKENEQKCINTVDVVMKALNQLPMWQDKKENISIFASLHTKNPHAFDKNTFAYYLLMHGIVYFLKVNFPKTNLEQNEILYRAGLYQDGISNYCSIARLQALNENYQPHLGWTGFYDSYEALNVNMDNLLHIRSIVYCDRVYVVENPAVFQALLKMIKKEKIEKIGLVCTNGQLNYSAYLLLDILVNSNVETYYSGDMDPEGLLIADKIKQRYPSIKLWCYDVRHYEISKSKEQAADQRMHMLDALKDETLIRIGKCINENKNRVGYQENMIEEYYNSFRFDVKKTPISIG</sequence>
<name>A0ABR7KH47_9FIRM</name>
<feature type="domain" description="Conserved hypothetical protein CHP02679 N terminus" evidence="2">
    <location>
        <begin position="33"/>
        <end position="242"/>
    </location>
</feature>
<dbReference type="InterPro" id="IPR024466">
    <property type="entry name" value="CHP02679_N"/>
</dbReference>
<dbReference type="Pfam" id="PF11796">
    <property type="entry name" value="DUF3323"/>
    <property type="match status" value="1"/>
</dbReference>
<gene>
    <name evidence="3" type="ORF">H8911_04615</name>
</gene>
<dbReference type="InterPro" id="IPR024465">
    <property type="entry name" value="DUF2399"/>
</dbReference>
<proteinExistence type="predicted"/>
<dbReference type="Gene3D" id="3.40.1360.10">
    <property type="match status" value="1"/>
</dbReference>